<keyword evidence="2" id="KW-1185">Reference proteome</keyword>
<protein>
    <submittedName>
        <fullName evidence="1">Uncharacterized protein</fullName>
    </submittedName>
</protein>
<accession>A0A9E7C2I9</accession>
<name>A0A9E7C2I9_9ACTN</name>
<evidence type="ECO:0000313" key="1">
    <source>
        <dbReference type="EMBL" id="UGS38491.1"/>
    </source>
</evidence>
<dbReference type="Proteomes" id="UP001162834">
    <property type="component" value="Chromosome"/>
</dbReference>
<proteinExistence type="predicted"/>
<gene>
    <name evidence="1" type="ORF">DSM104329_04920</name>
</gene>
<dbReference type="RefSeq" id="WP_259312512.1">
    <property type="nucleotide sequence ID" value="NZ_CP087164.1"/>
</dbReference>
<reference evidence="1" key="1">
    <citation type="journal article" date="2022" name="Int. J. Syst. Evol. Microbiol.">
        <title>Pseudomonas aegrilactucae sp. nov. and Pseudomonas morbosilactucae sp. nov., pathogens causing bacterial rot of lettuce in Japan.</title>
        <authorList>
            <person name="Sawada H."/>
            <person name="Fujikawa T."/>
            <person name="Satou M."/>
        </authorList>
    </citation>
    <scope>NUCLEOTIDE SEQUENCE</scope>
    <source>
        <strain evidence="1">0166_1</strain>
    </source>
</reference>
<dbReference type="EMBL" id="CP087164">
    <property type="protein sequence ID" value="UGS38491.1"/>
    <property type="molecule type" value="Genomic_DNA"/>
</dbReference>
<dbReference type="KEGG" id="sbae:DSM104329_04920"/>
<dbReference type="AlphaFoldDB" id="A0A9E7C2I9"/>
<organism evidence="1 2">
    <name type="scientific">Capillimicrobium parvum</name>
    <dbReference type="NCBI Taxonomy" id="2884022"/>
    <lineage>
        <taxon>Bacteria</taxon>
        <taxon>Bacillati</taxon>
        <taxon>Actinomycetota</taxon>
        <taxon>Thermoleophilia</taxon>
        <taxon>Solirubrobacterales</taxon>
        <taxon>Capillimicrobiaceae</taxon>
        <taxon>Capillimicrobium</taxon>
    </lineage>
</organism>
<evidence type="ECO:0000313" key="2">
    <source>
        <dbReference type="Proteomes" id="UP001162834"/>
    </source>
</evidence>
<sequence length="147" mass="15703">MSGVAAGAAQAAIKVTTTEGAEVARFSSLACRTDSAGFHGRAVVKGWRLVVRIQPFAGFKTYQLEYGENESAASFFLDPPGGGNTFSNTQESPLVSDRLTLGGGIQFPNGRNRIRLAFPITYDSDGDKPNIVRLVGTAKCTYPRKRG</sequence>